<keyword evidence="2" id="KW-1185">Reference proteome</keyword>
<dbReference type="EMBL" id="VIEB01000171">
    <property type="protein sequence ID" value="TQE02651.1"/>
    <property type="molecule type" value="Genomic_DNA"/>
</dbReference>
<name>A0A540MV46_MALBA</name>
<gene>
    <name evidence="1" type="ORF">C1H46_011720</name>
</gene>
<organism evidence="1 2">
    <name type="scientific">Malus baccata</name>
    <name type="common">Siberian crab apple</name>
    <name type="synonym">Pyrus baccata</name>
    <dbReference type="NCBI Taxonomy" id="106549"/>
    <lineage>
        <taxon>Eukaryota</taxon>
        <taxon>Viridiplantae</taxon>
        <taxon>Streptophyta</taxon>
        <taxon>Embryophyta</taxon>
        <taxon>Tracheophyta</taxon>
        <taxon>Spermatophyta</taxon>
        <taxon>Magnoliopsida</taxon>
        <taxon>eudicotyledons</taxon>
        <taxon>Gunneridae</taxon>
        <taxon>Pentapetalae</taxon>
        <taxon>rosids</taxon>
        <taxon>fabids</taxon>
        <taxon>Rosales</taxon>
        <taxon>Rosaceae</taxon>
        <taxon>Amygdaloideae</taxon>
        <taxon>Maleae</taxon>
        <taxon>Malus</taxon>
    </lineage>
</organism>
<evidence type="ECO:0008006" key="3">
    <source>
        <dbReference type="Google" id="ProtNLM"/>
    </source>
</evidence>
<evidence type="ECO:0000313" key="1">
    <source>
        <dbReference type="EMBL" id="TQE02651.1"/>
    </source>
</evidence>
<comment type="caution">
    <text evidence="1">The sequence shown here is derived from an EMBL/GenBank/DDBJ whole genome shotgun (WGS) entry which is preliminary data.</text>
</comment>
<dbReference type="STRING" id="106549.A0A540MV46"/>
<dbReference type="Gene3D" id="3.40.50.1440">
    <property type="entry name" value="Tubulin/FtsZ, GTPase domain"/>
    <property type="match status" value="1"/>
</dbReference>
<protein>
    <recommendedName>
        <fullName evidence="3">Tubulin/FtsZ GTPase domain-containing protein</fullName>
    </recommendedName>
</protein>
<evidence type="ECO:0000313" key="2">
    <source>
        <dbReference type="Proteomes" id="UP000315295"/>
    </source>
</evidence>
<dbReference type="InterPro" id="IPR036525">
    <property type="entry name" value="Tubulin/FtsZ_GTPase_sf"/>
</dbReference>
<proteinExistence type="predicted"/>
<dbReference type="AlphaFoldDB" id="A0A540MV46"/>
<sequence>MFLEVICNEHGIDLTGRYRGDAGSNLHLKRINVYYNEASGGKYVPAPSSWILSPVPWTTSDPASSARSSVLTTTSSASPAPAGQVSLCLVWWCDFTG</sequence>
<reference evidence="1 2" key="1">
    <citation type="journal article" date="2019" name="G3 (Bethesda)">
        <title>Sequencing of a Wild Apple (Malus baccata) Genome Unravels the Differences Between Cultivated and Wild Apple Species Regarding Disease Resistance and Cold Tolerance.</title>
        <authorList>
            <person name="Chen X."/>
        </authorList>
    </citation>
    <scope>NUCLEOTIDE SEQUENCE [LARGE SCALE GENOMIC DNA]</scope>
    <source>
        <strain evidence="2">cv. Shandingzi</strain>
        <tissue evidence="1">Leaves</tissue>
    </source>
</reference>
<accession>A0A540MV46</accession>
<dbReference type="SUPFAM" id="SSF52490">
    <property type="entry name" value="Tubulin nucleotide-binding domain-like"/>
    <property type="match status" value="1"/>
</dbReference>
<dbReference type="Proteomes" id="UP000315295">
    <property type="component" value="Unassembled WGS sequence"/>
</dbReference>